<dbReference type="InParanoid" id="A0A067PNV4"/>
<dbReference type="Proteomes" id="UP000027265">
    <property type="component" value="Unassembled WGS sequence"/>
</dbReference>
<dbReference type="InterPro" id="IPR002654">
    <property type="entry name" value="Glyco_trans_25"/>
</dbReference>
<gene>
    <name evidence="2" type="ORF">JAAARDRAFT_61563</name>
</gene>
<keyword evidence="3" id="KW-1185">Reference proteome</keyword>
<sequence>MSLLQVHGNQTLLPTISEIYVVSLARRADRRAEMEILRNALGLEWAYVDATEATDSVIGEISRRVRSLRTLRLRSEENELFNWPDDTDSMPLSLGPLGPDGSDLWSNPSAPTELVDTSEEPPLTCATENDKITPYNSSLHVSKILTASKMACWHSHLSVLKRIANAPGGLDRVSVILEDDVDMEWDIKSRLAEMWDALPNEWDLLFLGHCWSNETYYPPLVHPSSHQVTHIHPSHRPKCTHAYAITTLGARRALLHLRYPPFAYSRALDQAYAWLVESGRLKAFSVVPSVVVQRKNDKSDIWVDRNGRTGNGSGWREDLYIVGNTLLQPSATSGAATHQKF</sequence>
<feature type="domain" description="Glycosyl transferase family 25" evidence="1">
    <location>
        <begin position="18"/>
        <end position="221"/>
    </location>
</feature>
<dbReference type="OrthoDB" id="47375at2759"/>
<reference evidence="3" key="1">
    <citation type="journal article" date="2014" name="Proc. Natl. Acad. Sci. U.S.A.">
        <title>Extensive sampling of basidiomycete genomes demonstrates inadequacy of the white-rot/brown-rot paradigm for wood decay fungi.</title>
        <authorList>
            <person name="Riley R."/>
            <person name="Salamov A.A."/>
            <person name="Brown D.W."/>
            <person name="Nagy L.G."/>
            <person name="Floudas D."/>
            <person name="Held B.W."/>
            <person name="Levasseur A."/>
            <person name="Lombard V."/>
            <person name="Morin E."/>
            <person name="Otillar R."/>
            <person name="Lindquist E.A."/>
            <person name="Sun H."/>
            <person name="LaButti K.M."/>
            <person name="Schmutz J."/>
            <person name="Jabbour D."/>
            <person name="Luo H."/>
            <person name="Baker S.E."/>
            <person name="Pisabarro A.G."/>
            <person name="Walton J.D."/>
            <person name="Blanchette R.A."/>
            <person name="Henrissat B."/>
            <person name="Martin F."/>
            <person name="Cullen D."/>
            <person name="Hibbett D.S."/>
            <person name="Grigoriev I.V."/>
        </authorList>
    </citation>
    <scope>NUCLEOTIDE SEQUENCE [LARGE SCALE GENOMIC DNA]</scope>
    <source>
        <strain evidence="3">MUCL 33604</strain>
    </source>
</reference>
<protein>
    <recommendedName>
        <fullName evidence="1">Glycosyl transferase family 25 domain-containing protein</fullName>
    </recommendedName>
</protein>
<evidence type="ECO:0000259" key="1">
    <source>
        <dbReference type="Pfam" id="PF01755"/>
    </source>
</evidence>
<evidence type="ECO:0000313" key="2">
    <source>
        <dbReference type="EMBL" id="KDQ52982.1"/>
    </source>
</evidence>
<dbReference type="Pfam" id="PF01755">
    <property type="entry name" value="Glyco_transf_25"/>
    <property type="match status" value="1"/>
</dbReference>
<proteinExistence type="predicted"/>
<dbReference type="HOGENOM" id="CLU_040950_0_0_1"/>
<name>A0A067PNV4_9AGAM</name>
<dbReference type="STRING" id="933084.A0A067PNV4"/>
<evidence type="ECO:0000313" key="3">
    <source>
        <dbReference type="Proteomes" id="UP000027265"/>
    </source>
</evidence>
<dbReference type="EMBL" id="KL197736">
    <property type="protein sequence ID" value="KDQ52982.1"/>
    <property type="molecule type" value="Genomic_DNA"/>
</dbReference>
<organism evidence="2 3">
    <name type="scientific">Jaapia argillacea MUCL 33604</name>
    <dbReference type="NCBI Taxonomy" id="933084"/>
    <lineage>
        <taxon>Eukaryota</taxon>
        <taxon>Fungi</taxon>
        <taxon>Dikarya</taxon>
        <taxon>Basidiomycota</taxon>
        <taxon>Agaricomycotina</taxon>
        <taxon>Agaricomycetes</taxon>
        <taxon>Agaricomycetidae</taxon>
        <taxon>Jaapiales</taxon>
        <taxon>Jaapiaceae</taxon>
        <taxon>Jaapia</taxon>
    </lineage>
</organism>
<accession>A0A067PNV4</accession>
<dbReference type="AlphaFoldDB" id="A0A067PNV4"/>